<name>A0A0W0G842_MONRR</name>
<dbReference type="AlphaFoldDB" id="A0A0W0G842"/>
<evidence type="ECO:0000313" key="2">
    <source>
        <dbReference type="EMBL" id="KTB44743.1"/>
    </source>
</evidence>
<dbReference type="EMBL" id="LATX01000863">
    <property type="protein sequence ID" value="KTB44742.1"/>
    <property type="molecule type" value="Genomic_DNA"/>
</dbReference>
<comment type="caution">
    <text evidence="1">The sequence shown here is derived from an EMBL/GenBank/DDBJ whole genome shotgun (WGS) entry which is preliminary data.</text>
</comment>
<reference evidence="1 3" key="1">
    <citation type="submission" date="2015-12" db="EMBL/GenBank/DDBJ databases">
        <title>Draft genome sequence of Moniliophthora roreri, the causal agent of frosty pod rot of cacao.</title>
        <authorList>
            <person name="Aime M.C."/>
            <person name="Diaz-Valderrama J.R."/>
            <person name="Kijpornyongpan T."/>
            <person name="Phillips-Mora W."/>
        </authorList>
    </citation>
    <scope>NUCLEOTIDE SEQUENCE [LARGE SCALE GENOMIC DNA]</scope>
    <source>
        <strain evidence="1 3">MCA 2952</strain>
    </source>
</reference>
<gene>
    <name evidence="2" type="ORF">WG66_2680</name>
    <name evidence="1" type="ORF">WG66_2681</name>
</gene>
<evidence type="ECO:0000313" key="1">
    <source>
        <dbReference type="EMBL" id="KTB44742.1"/>
    </source>
</evidence>
<dbReference type="Proteomes" id="UP000054988">
    <property type="component" value="Unassembled WGS sequence"/>
</dbReference>
<protein>
    <submittedName>
        <fullName evidence="1">Uncharacterized protein</fullName>
    </submittedName>
</protein>
<evidence type="ECO:0000313" key="3">
    <source>
        <dbReference type="Proteomes" id="UP000054988"/>
    </source>
</evidence>
<organism evidence="1 3">
    <name type="scientific">Moniliophthora roreri</name>
    <name type="common">Frosty pod rot fungus</name>
    <name type="synonym">Monilia roreri</name>
    <dbReference type="NCBI Taxonomy" id="221103"/>
    <lineage>
        <taxon>Eukaryota</taxon>
        <taxon>Fungi</taxon>
        <taxon>Dikarya</taxon>
        <taxon>Basidiomycota</taxon>
        <taxon>Agaricomycotina</taxon>
        <taxon>Agaricomycetes</taxon>
        <taxon>Agaricomycetidae</taxon>
        <taxon>Agaricales</taxon>
        <taxon>Marasmiineae</taxon>
        <taxon>Marasmiaceae</taxon>
        <taxon>Moniliophthora</taxon>
    </lineage>
</organism>
<dbReference type="EMBL" id="LATX01000862">
    <property type="protein sequence ID" value="KTB44743.1"/>
    <property type="molecule type" value="Genomic_DNA"/>
</dbReference>
<proteinExistence type="predicted"/>
<accession>A0A0W0G842</accession>
<sequence>MKLNLIKYNPLVTTSLPAITG</sequence>